<dbReference type="PANTHER" id="PTHR31205">
    <property type="entry name" value="ACTIN CROSS-LINKING PROTEIN (DUF569)"/>
    <property type="match status" value="1"/>
</dbReference>
<feature type="domain" description="DUF569" evidence="1">
    <location>
        <begin position="1"/>
        <end position="153"/>
    </location>
</feature>
<dbReference type="EMBL" id="MNCJ02000324">
    <property type="protein sequence ID" value="KAF5792085.1"/>
    <property type="molecule type" value="Genomic_DNA"/>
</dbReference>
<reference evidence="2" key="3">
    <citation type="submission" date="2020-06" db="EMBL/GenBank/DDBJ databases">
        <title>Helianthus annuus Genome sequencing and assembly Release 2.</title>
        <authorList>
            <person name="Gouzy J."/>
            <person name="Langlade N."/>
            <person name="Munos S."/>
        </authorList>
    </citation>
    <scope>NUCLEOTIDE SEQUENCE</scope>
    <source>
        <tissue evidence="2">Leaves</tissue>
    </source>
</reference>
<dbReference type="InterPro" id="IPR008999">
    <property type="entry name" value="Actin-crosslinking"/>
</dbReference>
<dbReference type="Gene3D" id="2.80.10.50">
    <property type="match status" value="1"/>
</dbReference>
<dbReference type="Proteomes" id="UP000215914">
    <property type="component" value="Chromosome 9"/>
</dbReference>
<keyword evidence="4" id="KW-1185">Reference proteome</keyword>
<dbReference type="Gramene" id="mRNA:HanXRQr2_Chr09g0402071">
    <property type="protein sequence ID" value="mRNA:HanXRQr2_Chr09g0402071"/>
    <property type="gene ID" value="HanXRQr2_Chr09g0402071"/>
</dbReference>
<sequence>MELFPNRSTVRLKSYRDKYLFAETDEESVTQSRDGSTRNSYWTVEIVDEDCISLRSCYGKYLTASNKPSIPGMRARYLKVTQTRLGNPNPNYSTMTVDDSSVTGKWNSALQWLPLVTEVSSEVRLKTHYGNYLQSNKGPPPLGNMVTHDLPRKEGPMNKRISWKVELVEPPSVALTQSDSFKSRMTLYAKTFVSEMHKGKEKIKGSAKGRTLTFEFVSDFVKDEEHGGFSLLHARRHSILNI</sequence>
<reference evidence="2 4" key="1">
    <citation type="journal article" date="2017" name="Nature">
        <title>The sunflower genome provides insights into oil metabolism, flowering and Asterid evolution.</title>
        <authorList>
            <person name="Badouin H."/>
            <person name="Gouzy J."/>
            <person name="Grassa C.J."/>
            <person name="Murat F."/>
            <person name="Staton S.E."/>
            <person name="Cottret L."/>
            <person name="Lelandais-Briere C."/>
            <person name="Owens G.L."/>
            <person name="Carrere S."/>
            <person name="Mayjonade B."/>
            <person name="Legrand L."/>
            <person name="Gill N."/>
            <person name="Kane N.C."/>
            <person name="Bowers J.E."/>
            <person name="Hubner S."/>
            <person name="Bellec A."/>
            <person name="Berard A."/>
            <person name="Berges H."/>
            <person name="Blanchet N."/>
            <person name="Boniface M.C."/>
            <person name="Brunel D."/>
            <person name="Catrice O."/>
            <person name="Chaidir N."/>
            <person name="Claudel C."/>
            <person name="Donnadieu C."/>
            <person name="Faraut T."/>
            <person name="Fievet G."/>
            <person name="Helmstetter N."/>
            <person name="King M."/>
            <person name="Knapp S.J."/>
            <person name="Lai Z."/>
            <person name="Le Paslier M.C."/>
            <person name="Lippi Y."/>
            <person name="Lorenzon L."/>
            <person name="Mandel J.R."/>
            <person name="Marage G."/>
            <person name="Marchand G."/>
            <person name="Marquand E."/>
            <person name="Bret-Mestries E."/>
            <person name="Morien E."/>
            <person name="Nambeesan S."/>
            <person name="Nguyen T."/>
            <person name="Pegot-Espagnet P."/>
            <person name="Pouilly N."/>
            <person name="Raftis F."/>
            <person name="Sallet E."/>
            <person name="Schiex T."/>
            <person name="Thomas J."/>
            <person name="Vandecasteele C."/>
            <person name="Vares D."/>
            <person name="Vear F."/>
            <person name="Vautrin S."/>
            <person name="Crespi M."/>
            <person name="Mangin B."/>
            <person name="Burke J.M."/>
            <person name="Salse J."/>
            <person name="Munos S."/>
            <person name="Vincourt P."/>
            <person name="Rieseberg L.H."/>
            <person name="Langlade N.B."/>
        </authorList>
    </citation>
    <scope>NUCLEOTIDE SEQUENCE [LARGE SCALE GENOMIC DNA]</scope>
    <source>
        <strain evidence="4">cv. SF193</strain>
        <tissue evidence="2">Leaves</tissue>
    </source>
</reference>
<gene>
    <name evidence="3" type="ORF">HannXRQ_Chr09g0265631</name>
    <name evidence="2" type="ORF">HanXRQr2_Chr09g0402071</name>
</gene>
<dbReference type="InterPro" id="IPR007679">
    <property type="entry name" value="DUF569"/>
</dbReference>
<evidence type="ECO:0000313" key="2">
    <source>
        <dbReference type="EMBL" id="KAF5792085.1"/>
    </source>
</evidence>
<dbReference type="Pfam" id="PF04601">
    <property type="entry name" value="DUF569"/>
    <property type="match status" value="1"/>
</dbReference>
<dbReference type="CDD" id="cd23340">
    <property type="entry name" value="beta-trefoil_FSCN_ACP-like"/>
    <property type="match status" value="1"/>
</dbReference>
<dbReference type="PANTHER" id="PTHR31205:SF69">
    <property type="entry name" value="ACTIN CROSS-LINKING PROTEIN (DUF569)"/>
    <property type="match status" value="1"/>
</dbReference>
<organism evidence="3 4">
    <name type="scientific">Helianthus annuus</name>
    <name type="common">Common sunflower</name>
    <dbReference type="NCBI Taxonomy" id="4232"/>
    <lineage>
        <taxon>Eukaryota</taxon>
        <taxon>Viridiplantae</taxon>
        <taxon>Streptophyta</taxon>
        <taxon>Embryophyta</taxon>
        <taxon>Tracheophyta</taxon>
        <taxon>Spermatophyta</taxon>
        <taxon>Magnoliopsida</taxon>
        <taxon>eudicotyledons</taxon>
        <taxon>Gunneridae</taxon>
        <taxon>Pentapetalae</taxon>
        <taxon>asterids</taxon>
        <taxon>campanulids</taxon>
        <taxon>Asterales</taxon>
        <taxon>Asteraceae</taxon>
        <taxon>Asteroideae</taxon>
        <taxon>Heliantheae alliance</taxon>
        <taxon>Heliantheae</taxon>
        <taxon>Helianthus</taxon>
    </lineage>
</organism>
<dbReference type="InParanoid" id="A0A251TYW0"/>
<dbReference type="EMBL" id="CM007898">
    <property type="protein sequence ID" value="OTG15913.1"/>
    <property type="molecule type" value="Genomic_DNA"/>
</dbReference>
<reference evidence="3" key="2">
    <citation type="submission" date="2017-02" db="EMBL/GenBank/DDBJ databases">
        <title>Sunflower complete genome.</title>
        <authorList>
            <person name="Langlade N."/>
            <person name="Munos S."/>
        </authorList>
    </citation>
    <scope>NUCLEOTIDE SEQUENCE [LARGE SCALE GENOMIC DNA]</scope>
    <source>
        <tissue evidence="3">Leaves</tissue>
    </source>
</reference>
<dbReference type="SUPFAM" id="SSF50405">
    <property type="entry name" value="Actin-crosslinking proteins"/>
    <property type="match status" value="1"/>
</dbReference>
<evidence type="ECO:0000259" key="1">
    <source>
        <dbReference type="Pfam" id="PF04601"/>
    </source>
</evidence>
<accession>A0A251TYW0</accession>
<protein>
    <submittedName>
        <fullName evidence="2">Actin-crosslinking</fullName>
    </submittedName>
    <submittedName>
        <fullName evidence="3">Putative actin cross-linking</fullName>
    </submittedName>
</protein>
<proteinExistence type="predicted"/>
<evidence type="ECO:0000313" key="3">
    <source>
        <dbReference type="EMBL" id="OTG15913.1"/>
    </source>
</evidence>
<dbReference type="AlphaFoldDB" id="A0A251TYW0"/>
<dbReference type="OMA" id="APNTNRK"/>
<evidence type="ECO:0000313" key="4">
    <source>
        <dbReference type="Proteomes" id="UP000215914"/>
    </source>
</evidence>
<name>A0A251TYW0_HELAN</name>